<dbReference type="PROSITE" id="PS50893">
    <property type="entry name" value="ABC_TRANSPORTER_2"/>
    <property type="match status" value="1"/>
</dbReference>
<reference evidence="8 9" key="1">
    <citation type="submission" date="2023-08" db="EMBL/GenBank/DDBJ databases">
        <title>Microbacterium sp. nov., isolated from a waste landfill.</title>
        <authorList>
            <person name="Wen W."/>
        </authorList>
    </citation>
    <scope>NUCLEOTIDE SEQUENCE [LARGE SCALE GENOMIC DNA]</scope>
    <source>
        <strain evidence="8 9">ASV81</strain>
    </source>
</reference>
<evidence type="ECO:0000313" key="8">
    <source>
        <dbReference type="EMBL" id="MDQ4215226.1"/>
    </source>
</evidence>
<evidence type="ECO:0000256" key="1">
    <source>
        <dbReference type="ARBA" id="ARBA00004202"/>
    </source>
</evidence>
<gene>
    <name evidence="8" type="ORF">RBR11_15015</name>
</gene>
<protein>
    <submittedName>
        <fullName evidence="8">ABC transporter ATP-binding protein</fullName>
    </submittedName>
</protein>
<keyword evidence="2" id="KW-0813">Transport</keyword>
<comment type="subcellular location">
    <subcellularLocation>
        <location evidence="1">Cell membrane</location>
        <topology evidence="1">Peripheral membrane protein</topology>
    </subcellularLocation>
</comment>
<dbReference type="InterPro" id="IPR017871">
    <property type="entry name" value="ABC_transporter-like_CS"/>
</dbReference>
<evidence type="ECO:0000256" key="2">
    <source>
        <dbReference type="ARBA" id="ARBA00022448"/>
    </source>
</evidence>
<sequence>MNETQTASTVTPPRAGAAPRSAIEATGLTKRFRGFTAVDGVDIEVAQGEVVAFLGPNGAGKTTTIDMLLGLSQPDHGAVSLFGLPPRQAIGRGLVSAVMQTGGLLSDVTVRDTMKLTASLFAHTTSIDAALERAGIGDIADRKVQKCSGGQQQRLRFAMALLSDPGLIVLDEPTTGMDVEGRHSFWQAIHADAQRGRTVLFATHYLEEADQYADRIILIRKGRIVADGTTAEIKAMASGRTIEAEWSDTDGSARAEIAALAGVESVDVRGPRIIIRANDSDVVARHLLTRTSARDVTITSQNLEQAFLRLTSTEELGDDTEGE</sequence>
<keyword evidence="9" id="KW-1185">Reference proteome</keyword>
<dbReference type="InterPro" id="IPR027417">
    <property type="entry name" value="P-loop_NTPase"/>
</dbReference>
<keyword evidence="4 8" id="KW-0067">ATP-binding</keyword>
<dbReference type="RefSeq" id="WP_308490180.1">
    <property type="nucleotide sequence ID" value="NZ_JAVFCB010000009.1"/>
</dbReference>
<feature type="compositionally biased region" description="Polar residues" evidence="6">
    <location>
        <begin position="1"/>
        <end position="11"/>
    </location>
</feature>
<dbReference type="InterPro" id="IPR003593">
    <property type="entry name" value="AAA+_ATPase"/>
</dbReference>
<dbReference type="SMART" id="SM00382">
    <property type="entry name" value="AAA"/>
    <property type="match status" value="1"/>
</dbReference>
<dbReference type="PANTHER" id="PTHR42711">
    <property type="entry name" value="ABC TRANSPORTER ATP-BINDING PROTEIN"/>
    <property type="match status" value="1"/>
</dbReference>
<proteinExistence type="predicted"/>
<dbReference type="Pfam" id="PF00005">
    <property type="entry name" value="ABC_tran"/>
    <property type="match status" value="1"/>
</dbReference>
<dbReference type="Proteomes" id="UP001230289">
    <property type="component" value="Unassembled WGS sequence"/>
</dbReference>
<organism evidence="8 9">
    <name type="scientific">Microbacterium capsulatum</name>
    <dbReference type="NCBI Taxonomy" id="3041921"/>
    <lineage>
        <taxon>Bacteria</taxon>
        <taxon>Bacillati</taxon>
        <taxon>Actinomycetota</taxon>
        <taxon>Actinomycetes</taxon>
        <taxon>Micrococcales</taxon>
        <taxon>Microbacteriaceae</taxon>
        <taxon>Microbacterium</taxon>
    </lineage>
</organism>
<dbReference type="PANTHER" id="PTHR42711:SF17">
    <property type="entry name" value="ABC TRANSPORTER ATP-BINDING PROTEIN"/>
    <property type="match status" value="1"/>
</dbReference>
<dbReference type="EMBL" id="JAVFCB010000009">
    <property type="protein sequence ID" value="MDQ4215226.1"/>
    <property type="molecule type" value="Genomic_DNA"/>
</dbReference>
<dbReference type="GO" id="GO:0005524">
    <property type="term" value="F:ATP binding"/>
    <property type="evidence" value="ECO:0007669"/>
    <property type="project" value="UniProtKB-KW"/>
</dbReference>
<dbReference type="InterPro" id="IPR050763">
    <property type="entry name" value="ABC_transporter_ATP-binding"/>
</dbReference>
<evidence type="ECO:0000256" key="4">
    <source>
        <dbReference type="ARBA" id="ARBA00022840"/>
    </source>
</evidence>
<feature type="region of interest" description="Disordered" evidence="6">
    <location>
        <begin position="1"/>
        <end position="20"/>
    </location>
</feature>
<dbReference type="InterPro" id="IPR003439">
    <property type="entry name" value="ABC_transporter-like_ATP-bd"/>
</dbReference>
<evidence type="ECO:0000259" key="7">
    <source>
        <dbReference type="PROSITE" id="PS50893"/>
    </source>
</evidence>
<name>A0ABU0XJE6_9MICO</name>
<comment type="caution">
    <text evidence="8">The sequence shown here is derived from an EMBL/GenBank/DDBJ whole genome shotgun (WGS) entry which is preliminary data.</text>
</comment>
<evidence type="ECO:0000256" key="5">
    <source>
        <dbReference type="ARBA" id="ARBA00023251"/>
    </source>
</evidence>
<keyword evidence="5" id="KW-0046">Antibiotic resistance</keyword>
<feature type="domain" description="ABC transporter" evidence="7">
    <location>
        <begin position="23"/>
        <end position="246"/>
    </location>
</feature>
<dbReference type="Gene3D" id="3.40.50.300">
    <property type="entry name" value="P-loop containing nucleotide triphosphate hydrolases"/>
    <property type="match status" value="1"/>
</dbReference>
<evidence type="ECO:0000256" key="6">
    <source>
        <dbReference type="SAM" id="MobiDB-lite"/>
    </source>
</evidence>
<dbReference type="PROSITE" id="PS00211">
    <property type="entry name" value="ABC_TRANSPORTER_1"/>
    <property type="match status" value="1"/>
</dbReference>
<accession>A0ABU0XJE6</accession>
<evidence type="ECO:0000313" key="9">
    <source>
        <dbReference type="Proteomes" id="UP001230289"/>
    </source>
</evidence>
<keyword evidence="3" id="KW-0547">Nucleotide-binding</keyword>
<evidence type="ECO:0000256" key="3">
    <source>
        <dbReference type="ARBA" id="ARBA00022741"/>
    </source>
</evidence>
<dbReference type="SUPFAM" id="SSF52540">
    <property type="entry name" value="P-loop containing nucleoside triphosphate hydrolases"/>
    <property type="match status" value="1"/>
</dbReference>
<dbReference type="CDD" id="cd03230">
    <property type="entry name" value="ABC_DR_subfamily_A"/>
    <property type="match status" value="1"/>
</dbReference>